<proteinExistence type="predicted"/>
<dbReference type="Proteomes" id="UP000036681">
    <property type="component" value="Unplaced"/>
</dbReference>
<reference evidence="2" key="1">
    <citation type="submission" date="2017-02" db="UniProtKB">
        <authorList>
            <consortium name="WormBaseParasite"/>
        </authorList>
    </citation>
    <scope>IDENTIFICATION</scope>
</reference>
<evidence type="ECO:0000313" key="2">
    <source>
        <dbReference type="WBParaSite" id="ALUE_0001912501-mRNA-1"/>
    </source>
</evidence>
<dbReference type="AlphaFoldDB" id="A0A0M3IK74"/>
<sequence>MDTSSMRMEAFEAFIDMALSRRTRPTPSKSALPKVTRDSLPYCSGLMVSIPELMQDLVAKGRYQCSKNFADKMEGDQRVPEVLHYDEQFLTRKQPSERVPCDGYCNASSSCNDLTAASCWYSSDTSSSHGYSHDLLPAFSYSSSHEFSSGDQFDHRGSHPDGGGFDEIQRTTAKRSALSHIFDSSQVDSSQRNAIFPERRDAFQDFKFKRVRYSSLHE</sequence>
<name>A0A0M3IK74_ASCLU</name>
<dbReference type="WBParaSite" id="ALUE_0001912501-mRNA-1">
    <property type="protein sequence ID" value="ALUE_0001912501-mRNA-1"/>
    <property type="gene ID" value="ALUE_0001912501"/>
</dbReference>
<evidence type="ECO:0000313" key="1">
    <source>
        <dbReference type="Proteomes" id="UP000036681"/>
    </source>
</evidence>
<organism evidence="1 2">
    <name type="scientific">Ascaris lumbricoides</name>
    <name type="common">Giant roundworm</name>
    <dbReference type="NCBI Taxonomy" id="6252"/>
    <lineage>
        <taxon>Eukaryota</taxon>
        <taxon>Metazoa</taxon>
        <taxon>Ecdysozoa</taxon>
        <taxon>Nematoda</taxon>
        <taxon>Chromadorea</taxon>
        <taxon>Rhabditida</taxon>
        <taxon>Spirurina</taxon>
        <taxon>Ascaridomorpha</taxon>
        <taxon>Ascaridoidea</taxon>
        <taxon>Ascarididae</taxon>
        <taxon>Ascaris</taxon>
    </lineage>
</organism>
<keyword evidence="1" id="KW-1185">Reference proteome</keyword>
<protein>
    <submittedName>
        <fullName evidence="2">Auxilin-like protein 1</fullName>
    </submittedName>
</protein>
<accession>A0A0M3IK74</accession>